<name>A0A1R2BFM9_9CILI</name>
<comment type="caution">
    <text evidence="8">The sequence shown here is derived from an EMBL/GenBank/DDBJ whole genome shotgun (WGS) entry which is preliminary data.</text>
</comment>
<dbReference type="Gene3D" id="3.30.1460.50">
    <property type="match status" value="1"/>
</dbReference>
<evidence type="ECO:0000256" key="1">
    <source>
        <dbReference type="ARBA" id="ARBA00004496"/>
    </source>
</evidence>
<dbReference type="GO" id="GO:0015031">
    <property type="term" value="P:protein transport"/>
    <property type="evidence" value="ECO:0007669"/>
    <property type="project" value="UniProtKB-KW"/>
</dbReference>
<keyword evidence="6" id="KW-0653">Protein transport</keyword>
<evidence type="ECO:0000256" key="6">
    <source>
        <dbReference type="ARBA" id="ARBA00022927"/>
    </source>
</evidence>
<dbReference type="GO" id="GO:0000422">
    <property type="term" value="P:autophagy of mitochondrion"/>
    <property type="evidence" value="ECO:0007669"/>
    <property type="project" value="TreeGrafter"/>
</dbReference>
<dbReference type="GO" id="GO:0000045">
    <property type="term" value="P:autophagosome assembly"/>
    <property type="evidence" value="ECO:0007669"/>
    <property type="project" value="TreeGrafter"/>
</dbReference>
<organism evidence="8 9">
    <name type="scientific">Stentor coeruleus</name>
    <dbReference type="NCBI Taxonomy" id="5963"/>
    <lineage>
        <taxon>Eukaryota</taxon>
        <taxon>Sar</taxon>
        <taxon>Alveolata</taxon>
        <taxon>Ciliophora</taxon>
        <taxon>Postciliodesmatophora</taxon>
        <taxon>Heterotrichea</taxon>
        <taxon>Heterotrichida</taxon>
        <taxon>Stentoridae</taxon>
        <taxon>Stentor</taxon>
    </lineage>
</organism>
<dbReference type="AlphaFoldDB" id="A0A1R2BFM9"/>
<dbReference type="GO" id="GO:0044804">
    <property type="term" value="P:nucleophagy"/>
    <property type="evidence" value="ECO:0007669"/>
    <property type="project" value="TreeGrafter"/>
</dbReference>
<evidence type="ECO:0000256" key="4">
    <source>
        <dbReference type="ARBA" id="ARBA00022490"/>
    </source>
</evidence>
<dbReference type="SMR" id="A0A1R2BFM9"/>
<dbReference type="Pfam" id="PF03987">
    <property type="entry name" value="Autophagy_act_C"/>
    <property type="match status" value="1"/>
</dbReference>
<comment type="similarity">
    <text evidence="2">Belongs to the ATG3 family.</text>
</comment>
<evidence type="ECO:0000256" key="2">
    <source>
        <dbReference type="ARBA" id="ARBA00007683"/>
    </source>
</evidence>
<reference evidence="8 9" key="1">
    <citation type="submission" date="2016-11" db="EMBL/GenBank/DDBJ databases">
        <title>The macronuclear genome of Stentor coeruleus: a giant cell with tiny introns.</title>
        <authorList>
            <person name="Slabodnick M."/>
            <person name="Ruby J.G."/>
            <person name="Reiff S.B."/>
            <person name="Swart E.C."/>
            <person name="Gosai S."/>
            <person name="Prabakaran S."/>
            <person name="Witkowska E."/>
            <person name="Larue G.E."/>
            <person name="Fisher S."/>
            <person name="Freeman R.M."/>
            <person name="Gunawardena J."/>
            <person name="Chu W."/>
            <person name="Stover N.A."/>
            <person name="Gregory B.D."/>
            <person name="Nowacki M."/>
            <person name="Derisi J."/>
            <person name="Roy S.W."/>
            <person name="Marshall W.F."/>
            <person name="Sood P."/>
        </authorList>
    </citation>
    <scope>NUCLEOTIDE SEQUENCE [LARGE SCALE GENOMIC DNA]</scope>
    <source>
        <strain evidence="8">WM001</strain>
    </source>
</reference>
<evidence type="ECO:0000256" key="7">
    <source>
        <dbReference type="ARBA" id="ARBA00023006"/>
    </source>
</evidence>
<dbReference type="GO" id="GO:0019776">
    <property type="term" value="F:Atg8-family ligase activity"/>
    <property type="evidence" value="ECO:0007669"/>
    <property type="project" value="TreeGrafter"/>
</dbReference>
<keyword evidence="5" id="KW-0833">Ubl conjugation pathway</keyword>
<proteinExistence type="inferred from homology"/>
<gene>
    <name evidence="8" type="ORF">SteCoe_25236</name>
</gene>
<keyword evidence="4" id="KW-0963">Cytoplasm</keyword>
<keyword evidence="7" id="KW-0072">Autophagy</keyword>
<keyword evidence="3" id="KW-0813">Transport</keyword>
<dbReference type="GO" id="GO:0000407">
    <property type="term" value="C:phagophore assembly site"/>
    <property type="evidence" value="ECO:0007669"/>
    <property type="project" value="TreeGrafter"/>
</dbReference>
<evidence type="ECO:0000313" key="8">
    <source>
        <dbReference type="EMBL" id="OMJ75582.1"/>
    </source>
</evidence>
<dbReference type="EMBL" id="MPUH01000682">
    <property type="protein sequence ID" value="OMJ75582.1"/>
    <property type="molecule type" value="Genomic_DNA"/>
</dbReference>
<dbReference type="InterPro" id="IPR007135">
    <property type="entry name" value="Atg3/Atg10"/>
</dbReference>
<evidence type="ECO:0000313" key="9">
    <source>
        <dbReference type="Proteomes" id="UP000187209"/>
    </source>
</evidence>
<accession>A0A1R2BFM9</accession>
<dbReference type="OrthoDB" id="1584384at2759"/>
<protein>
    <submittedName>
        <fullName evidence="8">Uncharacterized protein</fullName>
    </submittedName>
</protein>
<sequence length="316" mass="36750">MENFGHSLGNIYRGAYSLIATVPDISEYKTKGTLTPKEFEEAGDFLVHRCPTWSWQGCESRYRQNYLHPDKQYLIARGVPCYKRISKLSASIMNITEMDNYSSIPDDLKPKDDWQVADISIDPEQKYEMVDESIKEGCKECIFIDKHESQENPETIESIKDENAVPILERDGYLIVNAPDENTINCQINDSIQAIRRYNLTITYDYYYRTPRLWLEGYDENYYPLSIDKVFEDVNPDYINKTVTGEIHPCLGITQVSVHPCNHSEMMKFLLDICHTDPEDIQVNKCLILFLKFLSSIVPALNYDFTMSTEFKKYNN</sequence>
<dbReference type="GO" id="GO:0061723">
    <property type="term" value="P:glycophagy"/>
    <property type="evidence" value="ECO:0007669"/>
    <property type="project" value="TreeGrafter"/>
</dbReference>
<evidence type="ECO:0000256" key="5">
    <source>
        <dbReference type="ARBA" id="ARBA00022786"/>
    </source>
</evidence>
<evidence type="ECO:0000256" key="3">
    <source>
        <dbReference type="ARBA" id="ARBA00022448"/>
    </source>
</evidence>
<comment type="subcellular location">
    <subcellularLocation>
        <location evidence="1">Cytoplasm</location>
    </subcellularLocation>
</comment>
<dbReference type="PANTHER" id="PTHR12866:SF2">
    <property type="entry name" value="UBIQUITIN-LIKE-CONJUGATING ENZYME ATG3"/>
    <property type="match status" value="1"/>
</dbReference>
<dbReference type="PANTHER" id="PTHR12866">
    <property type="entry name" value="UBIQUITIN-LIKE-CONJUGATING ENZYME ATG3"/>
    <property type="match status" value="1"/>
</dbReference>
<keyword evidence="9" id="KW-1185">Reference proteome</keyword>
<dbReference type="Proteomes" id="UP000187209">
    <property type="component" value="Unassembled WGS sequence"/>
</dbReference>
<dbReference type="GO" id="GO:0005829">
    <property type="term" value="C:cytosol"/>
    <property type="evidence" value="ECO:0007669"/>
    <property type="project" value="TreeGrafter"/>
</dbReference>